<gene>
    <name evidence="2" type="ORF">AXF14_12040</name>
</gene>
<keyword evidence="3" id="KW-1185">Reference proteome</keyword>
<dbReference type="EMBL" id="CP014228">
    <property type="protein sequence ID" value="AMD88177.1"/>
    <property type="molecule type" value="Genomic_DNA"/>
</dbReference>
<dbReference type="OrthoDB" id="9760324at2"/>
<dbReference type="Gene3D" id="3.40.50.10170">
    <property type="match status" value="1"/>
</dbReference>
<dbReference type="InterPro" id="IPR050270">
    <property type="entry name" value="DegV_domain_contain"/>
</dbReference>
<dbReference type="KEGG" id="ard:AXF14_12040"/>
<dbReference type="InterPro" id="IPR003797">
    <property type="entry name" value="DegV"/>
</dbReference>
<organism evidence="2 3">
    <name type="scientific">Actinomyces radicidentis</name>
    <dbReference type="NCBI Taxonomy" id="111015"/>
    <lineage>
        <taxon>Bacteria</taxon>
        <taxon>Bacillati</taxon>
        <taxon>Actinomycetota</taxon>
        <taxon>Actinomycetes</taxon>
        <taxon>Actinomycetales</taxon>
        <taxon>Actinomycetaceae</taxon>
        <taxon>Actinomyces</taxon>
    </lineage>
</organism>
<dbReference type="AlphaFoldDB" id="A0A0X8JG03"/>
<dbReference type="RefSeq" id="WP_067943544.1">
    <property type="nucleotide sequence ID" value="NZ_CP014228.1"/>
</dbReference>
<dbReference type="PANTHER" id="PTHR33434:SF2">
    <property type="entry name" value="FATTY ACID-BINDING PROTEIN TM_1468"/>
    <property type="match status" value="1"/>
</dbReference>
<dbReference type="InterPro" id="IPR043168">
    <property type="entry name" value="DegV_C"/>
</dbReference>
<name>A0A0X8JG03_ACTRD</name>
<keyword evidence="1" id="KW-0446">Lipid-binding</keyword>
<evidence type="ECO:0000313" key="3">
    <source>
        <dbReference type="Proteomes" id="UP000065220"/>
    </source>
</evidence>
<dbReference type="Gene3D" id="3.30.1180.10">
    <property type="match status" value="1"/>
</dbReference>
<dbReference type="NCBIfam" id="TIGR00762">
    <property type="entry name" value="DegV"/>
    <property type="match status" value="1"/>
</dbReference>
<evidence type="ECO:0000313" key="2">
    <source>
        <dbReference type="EMBL" id="AMD88177.1"/>
    </source>
</evidence>
<dbReference type="Pfam" id="PF02645">
    <property type="entry name" value="DegV"/>
    <property type="match status" value="1"/>
</dbReference>
<dbReference type="SUPFAM" id="SSF82549">
    <property type="entry name" value="DAK1/DegV-like"/>
    <property type="match status" value="1"/>
</dbReference>
<dbReference type="GO" id="GO:0008289">
    <property type="term" value="F:lipid binding"/>
    <property type="evidence" value="ECO:0007669"/>
    <property type="project" value="UniProtKB-KW"/>
</dbReference>
<dbReference type="Proteomes" id="UP000065220">
    <property type="component" value="Chromosome"/>
</dbReference>
<evidence type="ECO:0000256" key="1">
    <source>
        <dbReference type="ARBA" id="ARBA00023121"/>
    </source>
</evidence>
<protein>
    <submittedName>
        <fullName evidence="2">Fatty acid-binding protein DegV</fullName>
    </submittedName>
</protein>
<accession>A0A0X8JG03</accession>
<sequence length="282" mass="28432">MTLAVVTDSAACLPPALAADRGIDVVTLPVLPGDDGAPATTSRPSVETLAEAYESALSRADQVLALHLTSALSGTVENARLAAAQVLGEDADGADSDGDQRLLVLDSGVSAGALGLAALAASRADDLRRGAGLARESAARSHLFFVVDSLTELRRGGRVERTTAILGGALGIRPILRADARGVGVVETVRGAARARRALIAQAVLAAGGTTLHGPRVPASPVRLAVHYADDPQDGQGLEDELADALAATGAVIDSILRSPIDEALRVHVGPGTLGVAVAPAV</sequence>
<dbReference type="PROSITE" id="PS51482">
    <property type="entry name" value="DEGV"/>
    <property type="match status" value="1"/>
</dbReference>
<dbReference type="STRING" id="111015.AXF14_12040"/>
<dbReference type="PANTHER" id="PTHR33434">
    <property type="entry name" value="DEGV DOMAIN-CONTAINING PROTEIN DR_1986-RELATED"/>
    <property type="match status" value="1"/>
</dbReference>
<reference evidence="3" key="1">
    <citation type="submission" date="2016-02" db="EMBL/GenBank/DDBJ databases">
        <authorList>
            <person name="Holder M.E."/>
            <person name="Ajami N.J."/>
            <person name="Petrosino J.F."/>
        </authorList>
    </citation>
    <scope>NUCLEOTIDE SEQUENCE [LARGE SCALE GENOMIC DNA]</scope>
    <source>
        <strain evidence="3">CCUG 36733</strain>
    </source>
</reference>
<proteinExistence type="predicted"/>